<keyword evidence="3 6" id="KW-0460">Magnesium</keyword>
<evidence type="ECO:0000313" key="10">
    <source>
        <dbReference type="Proteomes" id="UP000238701"/>
    </source>
</evidence>
<dbReference type="InterPro" id="IPR034593">
    <property type="entry name" value="DgoD-like"/>
</dbReference>
<dbReference type="InterPro" id="IPR013342">
    <property type="entry name" value="Mandelate_racemase_C"/>
</dbReference>
<dbReference type="InterPro" id="IPR006311">
    <property type="entry name" value="TAT_signal"/>
</dbReference>
<evidence type="ECO:0000256" key="7">
    <source>
        <dbReference type="RuleBase" id="RU366006"/>
    </source>
</evidence>
<gene>
    <name evidence="9" type="ORF">SBA1_470048</name>
</gene>
<dbReference type="InterPro" id="IPR013341">
    <property type="entry name" value="Mandelate_racemase_N_dom"/>
</dbReference>
<dbReference type="InterPro" id="IPR029065">
    <property type="entry name" value="Enolase_C-like"/>
</dbReference>
<proteinExistence type="inferred from homology"/>
<dbReference type="SFLD" id="SFLDS00001">
    <property type="entry name" value="Enolase"/>
    <property type="match status" value="1"/>
</dbReference>
<feature type="active site" description="Proton acceptor; specific for (R)-substrate epimerization" evidence="5">
    <location>
        <position position="189"/>
    </location>
</feature>
<organism evidence="9 10">
    <name type="scientific">Candidatus Sulfotelmatobacter kueseliae</name>
    <dbReference type="NCBI Taxonomy" id="2042962"/>
    <lineage>
        <taxon>Bacteria</taxon>
        <taxon>Pseudomonadati</taxon>
        <taxon>Acidobacteriota</taxon>
        <taxon>Terriglobia</taxon>
        <taxon>Terriglobales</taxon>
        <taxon>Candidatus Korobacteraceae</taxon>
        <taxon>Candidatus Sulfotelmatobacter</taxon>
    </lineage>
</organism>
<dbReference type="Gene3D" id="3.20.20.120">
    <property type="entry name" value="Enolase-like C-terminal domain"/>
    <property type="match status" value="1"/>
</dbReference>
<dbReference type="EMBL" id="OMOD01000141">
    <property type="protein sequence ID" value="SPF42824.1"/>
    <property type="molecule type" value="Genomic_DNA"/>
</dbReference>
<comment type="similarity">
    <text evidence="1 7">Belongs to the mandelate racemase/muconate lactonizing enzyme family.</text>
</comment>
<dbReference type="PANTHER" id="PTHR48080:SF3">
    <property type="entry name" value="ENOLASE SUPERFAMILY MEMBER DDB_G0284701"/>
    <property type="match status" value="1"/>
</dbReference>
<feature type="binding site" evidence="6">
    <location>
        <position position="265"/>
    </location>
    <ligand>
        <name>Mg(2+)</name>
        <dbReference type="ChEBI" id="CHEBI:18420"/>
    </ligand>
</feature>
<evidence type="ECO:0000256" key="4">
    <source>
        <dbReference type="ARBA" id="ARBA00023235"/>
    </source>
</evidence>
<feature type="binding site" evidence="6">
    <location>
        <position position="213"/>
    </location>
    <ligand>
        <name>Mg(2+)</name>
        <dbReference type="ChEBI" id="CHEBI:18420"/>
    </ligand>
</feature>
<protein>
    <recommendedName>
        <fullName evidence="7">Dipeptide epimerase</fullName>
        <ecNumber evidence="7">5.1.1.-</ecNumber>
    </recommendedName>
</protein>
<dbReference type="OrthoDB" id="9775391at2"/>
<dbReference type="GO" id="GO:0016855">
    <property type="term" value="F:racemase and epimerase activity, acting on amino acids and derivatives"/>
    <property type="evidence" value="ECO:0007669"/>
    <property type="project" value="UniProtKB-UniRule"/>
</dbReference>
<dbReference type="InterPro" id="IPR036849">
    <property type="entry name" value="Enolase-like_C_sf"/>
</dbReference>
<reference evidence="10" key="1">
    <citation type="submission" date="2018-02" db="EMBL/GenBank/DDBJ databases">
        <authorList>
            <person name="Hausmann B."/>
        </authorList>
    </citation>
    <scope>NUCLEOTIDE SEQUENCE [LARGE SCALE GENOMIC DNA]</scope>
    <source>
        <strain evidence="10">Peat soil MAG SbA1</strain>
    </source>
</reference>
<feature type="binding site" evidence="6">
    <location>
        <position position="240"/>
    </location>
    <ligand>
        <name>Mg(2+)</name>
        <dbReference type="ChEBI" id="CHEBI:18420"/>
    </ligand>
</feature>
<dbReference type="SFLD" id="SFLDG00180">
    <property type="entry name" value="muconate_cycloisomerase"/>
    <property type="match status" value="1"/>
</dbReference>
<dbReference type="Pfam" id="PF13378">
    <property type="entry name" value="MR_MLE_C"/>
    <property type="match status" value="1"/>
</dbReference>
<dbReference type="CDD" id="cd03319">
    <property type="entry name" value="L-Ala-DL-Glu_epimerase"/>
    <property type="match status" value="1"/>
</dbReference>
<dbReference type="SMART" id="SM00922">
    <property type="entry name" value="MR_MLE"/>
    <property type="match status" value="1"/>
</dbReference>
<dbReference type="EC" id="5.1.1.-" evidence="7"/>
<evidence type="ECO:0000256" key="6">
    <source>
        <dbReference type="PIRSR" id="PIRSR634603-3"/>
    </source>
</evidence>
<dbReference type="Gene3D" id="3.30.390.10">
    <property type="entry name" value="Enolase-like, N-terminal domain"/>
    <property type="match status" value="1"/>
</dbReference>
<name>A0A2U3KT42_9BACT</name>
<feature type="domain" description="Mandelate racemase/muconate lactonizing enzyme C-terminal" evidence="8">
    <location>
        <begin position="170"/>
        <end position="261"/>
    </location>
</feature>
<dbReference type="Proteomes" id="UP000238701">
    <property type="component" value="Unassembled WGS sequence"/>
</dbReference>
<dbReference type="SUPFAM" id="SSF54826">
    <property type="entry name" value="Enolase N-terminal domain-like"/>
    <property type="match status" value="1"/>
</dbReference>
<comment type="cofactor">
    <cofactor evidence="6 7">
        <name>Mg(2+)</name>
        <dbReference type="ChEBI" id="CHEBI:18420"/>
    </cofactor>
    <text evidence="6 7">Binds 1 Mg(2+) ion per subunit.</text>
</comment>
<evidence type="ECO:0000259" key="8">
    <source>
        <dbReference type="SMART" id="SM00922"/>
    </source>
</evidence>
<evidence type="ECO:0000256" key="5">
    <source>
        <dbReference type="PIRSR" id="PIRSR634603-1"/>
    </source>
</evidence>
<dbReference type="InterPro" id="IPR034603">
    <property type="entry name" value="Dipeptide_epimerase"/>
</dbReference>
<dbReference type="PROSITE" id="PS51318">
    <property type="entry name" value="TAT"/>
    <property type="match status" value="1"/>
</dbReference>
<evidence type="ECO:0000256" key="1">
    <source>
        <dbReference type="ARBA" id="ARBA00008031"/>
    </source>
</evidence>
<dbReference type="PANTHER" id="PTHR48080">
    <property type="entry name" value="D-GALACTONATE DEHYDRATASE-RELATED"/>
    <property type="match status" value="1"/>
</dbReference>
<dbReference type="GO" id="GO:0046872">
    <property type="term" value="F:metal ion binding"/>
    <property type="evidence" value="ECO:0007669"/>
    <property type="project" value="UniProtKB-KW"/>
</dbReference>
<dbReference type="InterPro" id="IPR029017">
    <property type="entry name" value="Enolase-like_N"/>
</dbReference>
<evidence type="ECO:0000256" key="3">
    <source>
        <dbReference type="ARBA" id="ARBA00022842"/>
    </source>
</evidence>
<sequence>MNRRQWLKATGGLGAGSVLANWVSLPGLAQERPACSWDASITRLKLRHTWTTTMSSSEYRDTLQVRLSSDGVTGVGEGAPIVRYHENAEDGKKAIASILPLLQTVNPWHFEKTMTDVFRAMPGQFAAKAALDIALMDWAGKKMNVPLYQLLGLDPADTPITTFSIGIDTPEITRQKVREAESFPVLKIKVGLDTDEATIAAVRSVTKKPLRVDANEGWKDKEEAVRKINWLESQGVEFIEQPMPAEMIEETRWVRSRVHLPIIADEAAVSASSIRKLIDAYDGVNVKLDKCGGIQESLRMIYVAKSLGMKTMLGCMVSSSVSVTAAAHLSPLVDYADLDGNLLIANDPYTGVTVQKGKLILPEGPGLGLKPV</sequence>
<keyword evidence="2 6" id="KW-0479">Metal-binding</keyword>
<dbReference type="SUPFAM" id="SSF51604">
    <property type="entry name" value="Enolase C-terminal domain-like"/>
    <property type="match status" value="1"/>
</dbReference>
<dbReference type="AlphaFoldDB" id="A0A2U3KT42"/>
<dbReference type="Pfam" id="PF02746">
    <property type="entry name" value="MR_MLE_N"/>
    <property type="match status" value="1"/>
</dbReference>
<evidence type="ECO:0000313" key="9">
    <source>
        <dbReference type="EMBL" id="SPF42824.1"/>
    </source>
</evidence>
<keyword evidence="4 7" id="KW-0413">Isomerase</keyword>
<accession>A0A2U3KT42</accession>
<feature type="active site" description="Proton acceptor; specific for (S)-substrate epimerization" evidence="5">
    <location>
        <position position="287"/>
    </location>
</feature>
<evidence type="ECO:0000256" key="2">
    <source>
        <dbReference type="ARBA" id="ARBA00022723"/>
    </source>
</evidence>